<gene>
    <name evidence="2" type="ORF">LAZ67_2002192</name>
</gene>
<keyword evidence="1" id="KW-0812">Transmembrane</keyword>
<feature type="transmembrane region" description="Helical" evidence="1">
    <location>
        <begin position="123"/>
        <end position="143"/>
    </location>
</feature>
<keyword evidence="1" id="KW-0472">Membrane</keyword>
<protein>
    <recommendedName>
        <fullName evidence="4">Phosphatidic acid phosphatase type 2/haloperoxidase domain-containing protein</fullName>
    </recommendedName>
</protein>
<dbReference type="SUPFAM" id="SSF48317">
    <property type="entry name" value="Acid phosphatase/Vanadium-dependent haloperoxidase"/>
    <property type="match status" value="1"/>
</dbReference>
<dbReference type="InterPro" id="IPR036938">
    <property type="entry name" value="PAP2/HPO_sf"/>
</dbReference>
<evidence type="ECO:0000313" key="2">
    <source>
        <dbReference type="EMBL" id="UYV62869.1"/>
    </source>
</evidence>
<accession>A0ABY6K251</accession>
<feature type="transmembrane region" description="Helical" evidence="1">
    <location>
        <begin position="84"/>
        <end position="103"/>
    </location>
</feature>
<reference evidence="2 3" key="1">
    <citation type="submission" date="2022-01" db="EMBL/GenBank/DDBJ databases">
        <title>A chromosomal length assembly of Cordylochernes scorpioides.</title>
        <authorList>
            <person name="Zeh D."/>
            <person name="Zeh J."/>
        </authorList>
    </citation>
    <scope>NUCLEOTIDE SEQUENCE [LARGE SCALE GENOMIC DNA]</scope>
    <source>
        <strain evidence="2">IN4F17</strain>
        <tissue evidence="2">Whole Body</tissue>
    </source>
</reference>
<name>A0ABY6K251_9ARAC</name>
<proteinExistence type="predicted"/>
<evidence type="ECO:0000313" key="3">
    <source>
        <dbReference type="Proteomes" id="UP001235939"/>
    </source>
</evidence>
<feature type="transmembrane region" description="Helical" evidence="1">
    <location>
        <begin position="51"/>
        <end position="72"/>
    </location>
</feature>
<sequence>MIVEIDIRYDRPCGLVAVSAFGGQEKLLGVRKPGFHCGDPSIRWPYHGDTVSVPVLFASVLLGPLAVLGLCGELSGLVRRLADFLLGLVVSSYVMDYNCTWAGTQLRAPSDIYKSFPSGHATFFAYAFVVIAVSVHRGLHLSFNSNKLRSIPMI</sequence>
<keyword evidence="3" id="KW-1185">Reference proteome</keyword>
<evidence type="ECO:0000256" key="1">
    <source>
        <dbReference type="SAM" id="Phobius"/>
    </source>
</evidence>
<evidence type="ECO:0008006" key="4">
    <source>
        <dbReference type="Google" id="ProtNLM"/>
    </source>
</evidence>
<organism evidence="2 3">
    <name type="scientific">Cordylochernes scorpioides</name>
    <dbReference type="NCBI Taxonomy" id="51811"/>
    <lineage>
        <taxon>Eukaryota</taxon>
        <taxon>Metazoa</taxon>
        <taxon>Ecdysozoa</taxon>
        <taxon>Arthropoda</taxon>
        <taxon>Chelicerata</taxon>
        <taxon>Arachnida</taxon>
        <taxon>Pseudoscorpiones</taxon>
        <taxon>Cheliferoidea</taxon>
        <taxon>Chernetidae</taxon>
        <taxon>Cordylochernes</taxon>
    </lineage>
</organism>
<keyword evidence="1" id="KW-1133">Transmembrane helix</keyword>
<dbReference type="EMBL" id="CP092864">
    <property type="protein sequence ID" value="UYV62869.1"/>
    <property type="molecule type" value="Genomic_DNA"/>
</dbReference>
<dbReference type="Proteomes" id="UP001235939">
    <property type="component" value="Chromosome 02"/>
</dbReference>